<gene>
    <name evidence="1" type="ORF">FHI69_15210</name>
</gene>
<evidence type="ECO:0000313" key="2">
    <source>
        <dbReference type="Proteomes" id="UP000305681"/>
    </source>
</evidence>
<dbReference type="InterPro" id="IPR016181">
    <property type="entry name" value="Acyl_CoA_acyltransferase"/>
</dbReference>
<name>A0A5C4NQW7_9BURK</name>
<reference evidence="1 2" key="1">
    <citation type="submission" date="2019-06" db="EMBL/GenBank/DDBJ databases">
        <title>Genome sequence of Janthinobacterium lividum UCD_MED1.</title>
        <authorList>
            <person name="De Leon M.E."/>
            <person name="Jospin G."/>
        </authorList>
    </citation>
    <scope>NUCLEOTIDE SEQUENCE [LARGE SCALE GENOMIC DNA]</scope>
    <source>
        <strain evidence="1 2">UCD_MED1</strain>
    </source>
</reference>
<dbReference type="AlphaFoldDB" id="A0A5C4NQW7"/>
<dbReference type="RefSeq" id="WP_139091152.1">
    <property type="nucleotide sequence ID" value="NZ_VDGE01000005.1"/>
</dbReference>
<proteinExistence type="predicted"/>
<evidence type="ECO:0000313" key="1">
    <source>
        <dbReference type="EMBL" id="TNC76285.1"/>
    </source>
</evidence>
<comment type="caution">
    <text evidence="1">The sequence shown here is derived from an EMBL/GenBank/DDBJ whole genome shotgun (WGS) entry which is preliminary data.</text>
</comment>
<organism evidence="1 2">
    <name type="scientific">Janthinobacterium lividum</name>
    <dbReference type="NCBI Taxonomy" id="29581"/>
    <lineage>
        <taxon>Bacteria</taxon>
        <taxon>Pseudomonadati</taxon>
        <taxon>Pseudomonadota</taxon>
        <taxon>Betaproteobacteria</taxon>
        <taxon>Burkholderiales</taxon>
        <taxon>Oxalobacteraceae</taxon>
        <taxon>Janthinobacterium</taxon>
    </lineage>
</organism>
<sequence length="223" mass="26167">MSYKNTIADMKCETFQEANEKAVLVRNTNGDKIGRLVPVGNWILEDKEKIELIRAWRQRTMRMFLTQFDSTYERTYQYLKNFSIAQEGRIFFMLYDESERLVGHIGMAEVDGNSGELDNLMRGVDGGDPRLIYFSELALLDWSFKNLDIRQSDVRVVSYNWLVISLHEEVGYVLTNNFPLKKYEKDSVLFHDIVDETESNVKYGCTKMLLDKEDFYMKASWLV</sequence>
<dbReference type="Gene3D" id="3.40.630.30">
    <property type="match status" value="1"/>
</dbReference>
<accession>A0A5C4NQW7</accession>
<dbReference type="Proteomes" id="UP000305681">
    <property type="component" value="Unassembled WGS sequence"/>
</dbReference>
<protein>
    <recommendedName>
        <fullName evidence="3">N-acetyltransferase domain-containing protein</fullName>
    </recommendedName>
</protein>
<dbReference type="SUPFAM" id="SSF55729">
    <property type="entry name" value="Acyl-CoA N-acyltransferases (Nat)"/>
    <property type="match status" value="1"/>
</dbReference>
<dbReference type="EMBL" id="VDGE01000005">
    <property type="protein sequence ID" value="TNC76285.1"/>
    <property type="molecule type" value="Genomic_DNA"/>
</dbReference>
<evidence type="ECO:0008006" key="3">
    <source>
        <dbReference type="Google" id="ProtNLM"/>
    </source>
</evidence>